<evidence type="ECO:0008006" key="3">
    <source>
        <dbReference type="Google" id="ProtNLM"/>
    </source>
</evidence>
<protein>
    <recommendedName>
        <fullName evidence="3">DUF2490 domain-containing protein</fullName>
    </recommendedName>
</protein>
<dbReference type="InterPro" id="IPR019619">
    <property type="entry name" value="DUF2490"/>
</dbReference>
<dbReference type="OrthoDB" id="1121653at2"/>
<accession>A0A2U2JEP0</accession>
<evidence type="ECO:0000313" key="1">
    <source>
        <dbReference type="EMBL" id="PWG06772.1"/>
    </source>
</evidence>
<dbReference type="Proteomes" id="UP000245670">
    <property type="component" value="Unassembled WGS sequence"/>
</dbReference>
<keyword evidence="2" id="KW-1185">Reference proteome</keyword>
<organism evidence="1 2">
    <name type="scientific">Polaribacter aquimarinus</name>
    <dbReference type="NCBI Taxonomy" id="2100726"/>
    <lineage>
        <taxon>Bacteria</taxon>
        <taxon>Pseudomonadati</taxon>
        <taxon>Bacteroidota</taxon>
        <taxon>Flavobacteriia</taxon>
        <taxon>Flavobacteriales</taxon>
        <taxon>Flavobacteriaceae</taxon>
    </lineage>
</organism>
<dbReference type="Pfam" id="PF10677">
    <property type="entry name" value="DUF2490"/>
    <property type="match status" value="1"/>
</dbReference>
<comment type="caution">
    <text evidence="1">The sequence shown here is derived from an EMBL/GenBank/DDBJ whole genome shotgun (WGS) entry which is preliminary data.</text>
</comment>
<dbReference type="AlphaFoldDB" id="A0A2U2JEP0"/>
<name>A0A2U2JEP0_9FLAO</name>
<reference evidence="1 2" key="1">
    <citation type="submission" date="2018-05" db="EMBL/GenBank/DDBJ databases">
        <title>Polaribacter aquimarinus sp. nov., isolated from sediment in a sediment of sea.</title>
        <authorList>
            <person name="Lu D."/>
        </authorList>
    </citation>
    <scope>NUCLEOTIDE SEQUENCE [LARGE SCALE GENOMIC DNA]</scope>
    <source>
        <strain evidence="1 2">ZY113</strain>
    </source>
</reference>
<dbReference type="RefSeq" id="WP_109403680.1">
    <property type="nucleotide sequence ID" value="NZ_QFFG01000001.1"/>
</dbReference>
<gene>
    <name evidence="1" type="ORF">DIS07_02745</name>
</gene>
<sequence>MGHRFAFEQFYQPKKQTTFRTRYRISTEKPLNGERVDVKEFYIKFANEYLCDFSDFEIRVTQYLGYQASKKDKIEFGLYYRVSDFISNQTENTLWLRTTWYISL</sequence>
<evidence type="ECO:0000313" key="2">
    <source>
        <dbReference type="Proteomes" id="UP000245670"/>
    </source>
</evidence>
<dbReference type="EMBL" id="QFFG01000001">
    <property type="protein sequence ID" value="PWG06772.1"/>
    <property type="molecule type" value="Genomic_DNA"/>
</dbReference>
<proteinExistence type="predicted"/>